<reference evidence="3 4" key="1">
    <citation type="submission" date="2006-06" db="EMBL/GenBank/DDBJ databases">
        <authorList>
            <person name="Moran M.A."/>
            <person name="Ferriera S."/>
            <person name="Johnson J."/>
            <person name="Kravitz S."/>
            <person name="Beeson K."/>
            <person name="Sutton G."/>
            <person name="Rogers Y.-H."/>
            <person name="Friedman R."/>
            <person name="Frazier M."/>
            <person name="Venter J.C."/>
        </authorList>
    </citation>
    <scope>NUCLEOTIDE SEQUENCE [LARGE SCALE GENOMIC DNA]</scope>
    <source>
        <strain evidence="3 4">E-37</strain>
    </source>
</reference>
<keyword evidence="4" id="KW-1185">Reference proteome</keyword>
<dbReference type="NCBIfam" id="TIGR01764">
    <property type="entry name" value="excise"/>
    <property type="match status" value="1"/>
</dbReference>
<evidence type="ECO:0000313" key="4">
    <source>
        <dbReference type="Proteomes" id="UP000005713"/>
    </source>
</evidence>
<name>A3KAW2_SAGS3</name>
<dbReference type="InterPro" id="IPR010093">
    <property type="entry name" value="SinI_DNA-bd"/>
</dbReference>
<dbReference type="Gene3D" id="3.40.190.10">
    <property type="entry name" value="Periplasmic binding protein-like II"/>
    <property type="match status" value="1"/>
</dbReference>
<evidence type="ECO:0000259" key="2">
    <source>
        <dbReference type="Pfam" id="PF12728"/>
    </source>
</evidence>
<dbReference type="EMBL" id="AAYA01000026">
    <property type="protein sequence ID" value="EBA05690.1"/>
    <property type="molecule type" value="Genomic_DNA"/>
</dbReference>
<dbReference type="PANTHER" id="PTHR38431:SF1">
    <property type="entry name" value="BLL2305 PROTEIN"/>
    <property type="match status" value="1"/>
</dbReference>
<comment type="caution">
    <text evidence="3">The sequence shown here is derived from an EMBL/GenBank/DDBJ whole genome shotgun (WGS) entry which is preliminary data.</text>
</comment>
<feature type="domain" description="Helix-turn-helix" evidence="2">
    <location>
        <begin position="6"/>
        <end position="55"/>
    </location>
</feature>
<keyword evidence="3" id="KW-0238">DNA-binding</keyword>
<dbReference type="OrthoDB" id="9805928at2"/>
<dbReference type="GO" id="GO:0003677">
    <property type="term" value="F:DNA binding"/>
    <property type="evidence" value="ECO:0007669"/>
    <property type="project" value="UniProtKB-KW"/>
</dbReference>
<protein>
    <submittedName>
        <fullName evidence="3">DNA-binding protein, excisionase family</fullName>
    </submittedName>
</protein>
<sequence>MHEPEFLTVPELADLLRIKERKVYDLAASGEVPCTRATGKLLFPSIAVRDWLEAHSSGHVVKTPRPPVVLGSHDPLLDWAIRESRCGLASYFDGSADGLARFNRREGVAAGLHLHDADGREWNIPSVARSSANQNAVLVRFATRARGLVLRRDLTGVSGMQDLAGRRVVPRQGGSGSDVLFRQLAAKAGLDAAALDLAEVARTETEAVQALSRGDADATLGLETVARDFGLPFVPLVEERFDLLVNRRAWFDTPMQRLMVFCQSEATLARAEKMGGYDLTGLGTVRWNA</sequence>
<dbReference type="InterPro" id="IPR041657">
    <property type="entry name" value="HTH_17"/>
</dbReference>
<evidence type="ECO:0000259" key="1">
    <source>
        <dbReference type="Pfam" id="PF12727"/>
    </source>
</evidence>
<evidence type="ECO:0000313" key="3">
    <source>
        <dbReference type="EMBL" id="EBA05690.1"/>
    </source>
</evidence>
<dbReference type="Pfam" id="PF12728">
    <property type="entry name" value="HTH_17"/>
    <property type="match status" value="1"/>
</dbReference>
<gene>
    <name evidence="3" type="ORF">SSE37_03290</name>
</gene>
<dbReference type="SUPFAM" id="SSF53850">
    <property type="entry name" value="Periplasmic binding protein-like II"/>
    <property type="match status" value="1"/>
</dbReference>
<dbReference type="RefSeq" id="WP_005864004.1">
    <property type="nucleotide sequence ID" value="NZ_AAYA01000026.1"/>
</dbReference>
<dbReference type="InterPro" id="IPR024370">
    <property type="entry name" value="PBP_domain"/>
</dbReference>
<accession>A3KAW2</accession>
<dbReference type="PANTHER" id="PTHR38431">
    <property type="entry name" value="BLL2305 PROTEIN"/>
    <property type="match status" value="1"/>
</dbReference>
<dbReference type="Proteomes" id="UP000005713">
    <property type="component" value="Unassembled WGS sequence"/>
</dbReference>
<dbReference type="AlphaFoldDB" id="A3KAW2"/>
<feature type="domain" description="PBP" evidence="1">
    <location>
        <begin position="83"/>
        <end position="262"/>
    </location>
</feature>
<proteinExistence type="predicted"/>
<organism evidence="3 4">
    <name type="scientific">Sagittula stellata (strain ATCC 700073 / DSM 11524 / E-37)</name>
    <dbReference type="NCBI Taxonomy" id="388399"/>
    <lineage>
        <taxon>Bacteria</taxon>
        <taxon>Pseudomonadati</taxon>
        <taxon>Pseudomonadota</taxon>
        <taxon>Alphaproteobacteria</taxon>
        <taxon>Rhodobacterales</taxon>
        <taxon>Roseobacteraceae</taxon>
        <taxon>Sagittula</taxon>
    </lineage>
</organism>
<dbReference type="Pfam" id="PF12727">
    <property type="entry name" value="PBP_like"/>
    <property type="match status" value="1"/>
</dbReference>
<dbReference type="eggNOG" id="COG1910">
    <property type="taxonomic scope" value="Bacteria"/>
</dbReference>